<dbReference type="PANTHER" id="PTHR37841">
    <property type="entry name" value="GLR2918 PROTEIN"/>
    <property type="match status" value="1"/>
</dbReference>
<dbReference type="Proteomes" id="UP001332931">
    <property type="component" value="Unassembled WGS sequence"/>
</dbReference>
<protein>
    <submittedName>
        <fullName evidence="1">WG repeat-containing protein</fullName>
    </submittedName>
</protein>
<organism evidence="1 2">
    <name type="scientific">Olsenella absiana</name>
    <dbReference type="NCBI Taxonomy" id="3115222"/>
    <lineage>
        <taxon>Bacteria</taxon>
        <taxon>Bacillati</taxon>
        <taxon>Actinomycetota</taxon>
        <taxon>Coriobacteriia</taxon>
        <taxon>Coriobacteriales</taxon>
        <taxon>Atopobiaceae</taxon>
        <taxon>Olsenella</taxon>
    </lineage>
</organism>
<comment type="caution">
    <text evidence="1">The sequence shown here is derived from an EMBL/GenBank/DDBJ whole genome shotgun (WGS) entry which is preliminary data.</text>
</comment>
<dbReference type="PROSITE" id="PS51318">
    <property type="entry name" value="TAT"/>
    <property type="match status" value="1"/>
</dbReference>
<proteinExistence type="predicted"/>
<accession>A0ABU7RC00</accession>
<sequence>MVAKGMSRREFLEAGAALGGSLAAAAIAPRTALAEGPASAGQASAGQAPAASAGQASAGQAPAASGGDTYVTGVGPTGDQTTLYAACALSSWGFVDARGEWTIDPQFLFSELESRVSPYDNLYYSNLLGRVPGVFDSGLLPVNGFSHGDMGSRYYINKAGEVVVGRLADAYELSEGLAACRFATGGDYVWRFVDERGATVIDDLKVAYAPGSQPLLTCFSGGRAFLGNDEGKWACIDATGSWALRSAEDASAPYVYDAPIAFVDGRGLDRSTCEVIDADGNRLGAIDRGTARADELGRDLRGGRYYFDGAVYDETGAKVADGISDAGFFSDGVCPAESGGWWGLLNADGSWAVSPCYQQVNNVSNGLAFAMDPTTGLFGYADLSGDWVVPPRYRGFSKETLAETTPSGVSAFTVDGLALVMAVGSWWDPKNASNREGWIDRSGNWLASWQGPNYEGE</sequence>
<reference evidence="1 2" key="1">
    <citation type="submission" date="2024-01" db="EMBL/GenBank/DDBJ databases">
        <title>Description of Olsenella sp. nov., isolated from pig feces.</title>
        <authorList>
            <person name="Chang Y.-H."/>
        </authorList>
    </citation>
    <scope>NUCLEOTIDE SEQUENCE [LARGE SCALE GENOMIC DNA]</scope>
    <source>
        <strain evidence="1 2">YH-ols2223</strain>
    </source>
</reference>
<gene>
    <name evidence="1" type="ORF">VXJ25_09085</name>
</gene>
<evidence type="ECO:0000313" key="2">
    <source>
        <dbReference type="Proteomes" id="UP001332931"/>
    </source>
</evidence>
<keyword evidence="2" id="KW-1185">Reference proteome</keyword>
<dbReference type="Pfam" id="PF14903">
    <property type="entry name" value="WG_beta_rep"/>
    <property type="match status" value="3"/>
</dbReference>
<dbReference type="EMBL" id="JAZGJQ010000013">
    <property type="protein sequence ID" value="MEE6148132.1"/>
    <property type="molecule type" value="Genomic_DNA"/>
</dbReference>
<name>A0ABU7RC00_9ACTN</name>
<dbReference type="PANTHER" id="PTHR37841:SF1">
    <property type="entry name" value="DUF3298 DOMAIN-CONTAINING PROTEIN"/>
    <property type="match status" value="1"/>
</dbReference>
<evidence type="ECO:0000313" key="1">
    <source>
        <dbReference type="EMBL" id="MEE6148132.1"/>
    </source>
</evidence>
<dbReference type="InterPro" id="IPR006311">
    <property type="entry name" value="TAT_signal"/>
</dbReference>
<dbReference type="InterPro" id="IPR032774">
    <property type="entry name" value="WG_beta_rep"/>
</dbReference>